<dbReference type="GO" id="GO:0016491">
    <property type="term" value="F:oxidoreductase activity"/>
    <property type="evidence" value="ECO:0007669"/>
    <property type="project" value="InterPro"/>
</dbReference>
<dbReference type="InterPro" id="IPR001433">
    <property type="entry name" value="OxRdtase_FAD/NAD-bd"/>
</dbReference>
<dbReference type="Gene3D" id="3.40.50.80">
    <property type="entry name" value="Nucleotide-binding domain of ferredoxin-NADP reductase (FNR) module"/>
    <property type="match status" value="1"/>
</dbReference>
<keyword evidence="4" id="KW-1185">Reference proteome</keyword>
<sequence>MATRIGATLLDAALAARIPMPHDCCTGQCDTCRVTAPSGVDDNGTRVRDTVLGCQATITGPAAITFEEVPAVVALAGVIFAIRPLSPSIVEVVIETDAPLRYLPGQYVKLGFKGLPERDYSPTLGLGGEADENRLYFHIRRYPGGRLSGALGSTIREGARLKVRGPFGHAWLRQGSGPLVLVASGTGFAPIWSIAVAARLGQPDRPLTMIAGARDPLDLYMRHAFAWLAARGVRDLTLTCSGAPAFADIRAGRPTDALPPLDPSATVHVAGAPAMTAAVAALAQEAGAQCVADPFTIKPTAPTWRERILGGVRLLQNGRGA</sequence>
<dbReference type="InterPro" id="IPR017927">
    <property type="entry name" value="FAD-bd_FR_type"/>
</dbReference>
<dbReference type="PRINTS" id="PR00410">
    <property type="entry name" value="PHEHYDRXLASE"/>
</dbReference>
<evidence type="ECO:0000313" key="3">
    <source>
        <dbReference type="EMBL" id="GGH06783.1"/>
    </source>
</evidence>
<dbReference type="Pfam" id="PF00970">
    <property type="entry name" value="FAD_binding_6"/>
    <property type="match status" value="1"/>
</dbReference>
<feature type="domain" description="FAD-binding FR-type" evidence="2">
    <location>
        <begin position="72"/>
        <end position="173"/>
    </location>
</feature>
<dbReference type="InterPro" id="IPR039261">
    <property type="entry name" value="FNR_nucleotide-bd"/>
</dbReference>
<dbReference type="PANTHER" id="PTHR47354">
    <property type="entry name" value="NADH OXIDOREDUCTASE HCR"/>
    <property type="match status" value="1"/>
</dbReference>
<dbReference type="InterPro" id="IPR036010">
    <property type="entry name" value="2Fe-2S_ferredoxin-like_sf"/>
</dbReference>
<comment type="caution">
    <text evidence="3">The sequence shown here is derived from an EMBL/GenBank/DDBJ whole genome shotgun (WGS) entry which is preliminary data.</text>
</comment>
<dbReference type="SUPFAM" id="SSF52343">
    <property type="entry name" value="Ferredoxin reductase-like, C-terminal NADP-linked domain"/>
    <property type="match status" value="1"/>
</dbReference>
<dbReference type="Gene3D" id="3.10.20.30">
    <property type="match status" value="1"/>
</dbReference>
<dbReference type="AlphaFoldDB" id="A0A917MFX6"/>
<dbReference type="CDD" id="cd00207">
    <property type="entry name" value="fer2"/>
    <property type="match status" value="1"/>
</dbReference>
<dbReference type="EMBL" id="BMES01000001">
    <property type="protein sequence ID" value="GGH06783.1"/>
    <property type="molecule type" value="Genomic_DNA"/>
</dbReference>
<dbReference type="PANTHER" id="PTHR47354:SF5">
    <property type="entry name" value="PROTEIN RFBI"/>
    <property type="match status" value="1"/>
</dbReference>
<organism evidence="3 4">
    <name type="scientific">Alsobacter metallidurans</name>
    <dbReference type="NCBI Taxonomy" id="340221"/>
    <lineage>
        <taxon>Bacteria</taxon>
        <taxon>Pseudomonadati</taxon>
        <taxon>Pseudomonadota</taxon>
        <taxon>Alphaproteobacteria</taxon>
        <taxon>Hyphomicrobiales</taxon>
        <taxon>Alsobacteraceae</taxon>
        <taxon>Alsobacter</taxon>
    </lineage>
</organism>
<feature type="domain" description="2Fe-2S ferredoxin-type" evidence="1">
    <location>
        <begin position="1"/>
        <end position="70"/>
    </location>
</feature>
<gene>
    <name evidence="3" type="ORF">GCM10007036_01260</name>
</gene>
<proteinExistence type="predicted"/>
<dbReference type="Pfam" id="PF00111">
    <property type="entry name" value="Fer2"/>
    <property type="match status" value="1"/>
</dbReference>
<dbReference type="InterPro" id="IPR050415">
    <property type="entry name" value="MRET"/>
</dbReference>
<evidence type="ECO:0000259" key="1">
    <source>
        <dbReference type="PROSITE" id="PS51085"/>
    </source>
</evidence>
<dbReference type="Gene3D" id="2.40.30.10">
    <property type="entry name" value="Translation factors"/>
    <property type="match status" value="1"/>
</dbReference>
<dbReference type="InterPro" id="IPR017938">
    <property type="entry name" value="Riboflavin_synthase-like_b-brl"/>
</dbReference>
<evidence type="ECO:0000313" key="4">
    <source>
        <dbReference type="Proteomes" id="UP000603912"/>
    </source>
</evidence>
<dbReference type="SUPFAM" id="SSF54292">
    <property type="entry name" value="2Fe-2S ferredoxin-like"/>
    <property type="match status" value="1"/>
</dbReference>
<accession>A0A917MFX6</accession>
<name>A0A917MFX6_9HYPH</name>
<dbReference type="InterPro" id="IPR001041">
    <property type="entry name" value="2Fe-2S_ferredoxin-type"/>
</dbReference>
<dbReference type="SUPFAM" id="SSF63380">
    <property type="entry name" value="Riboflavin synthase domain-like"/>
    <property type="match status" value="1"/>
</dbReference>
<evidence type="ECO:0000259" key="2">
    <source>
        <dbReference type="PROSITE" id="PS51384"/>
    </source>
</evidence>
<protein>
    <submittedName>
        <fullName evidence="3">Ferredoxin-NAD reductase subunit</fullName>
    </submittedName>
</protein>
<dbReference type="GO" id="GO:0051536">
    <property type="term" value="F:iron-sulfur cluster binding"/>
    <property type="evidence" value="ECO:0007669"/>
    <property type="project" value="InterPro"/>
</dbReference>
<reference evidence="3" key="2">
    <citation type="submission" date="2020-09" db="EMBL/GenBank/DDBJ databases">
        <authorList>
            <person name="Sun Q."/>
            <person name="Zhou Y."/>
        </authorList>
    </citation>
    <scope>NUCLEOTIDE SEQUENCE</scope>
    <source>
        <strain evidence="3">CGMCC 1.12214</strain>
    </source>
</reference>
<dbReference type="Pfam" id="PF00175">
    <property type="entry name" value="NAD_binding_1"/>
    <property type="match status" value="1"/>
</dbReference>
<dbReference type="PROSITE" id="PS51384">
    <property type="entry name" value="FAD_FR"/>
    <property type="match status" value="1"/>
</dbReference>
<dbReference type="PROSITE" id="PS51085">
    <property type="entry name" value="2FE2S_FER_2"/>
    <property type="match status" value="1"/>
</dbReference>
<reference evidence="3" key="1">
    <citation type="journal article" date="2014" name="Int. J. Syst. Evol. Microbiol.">
        <title>Complete genome sequence of Corynebacterium casei LMG S-19264T (=DSM 44701T), isolated from a smear-ripened cheese.</title>
        <authorList>
            <consortium name="US DOE Joint Genome Institute (JGI-PGF)"/>
            <person name="Walter F."/>
            <person name="Albersmeier A."/>
            <person name="Kalinowski J."/>
            <person name="Ruckert C."/>
        </authorList>
    </citation>
    <scope>NUCLEOTIDE SEQUENCE</scope>
    <source>
        <strain evidence="3">CGMCC 1.12214</strain>
    </source>
</reference>
<dbReference type="InterPro" id="IPR012675">
    <property type="entry name" value="Beta-grasp_dom_sf"/>
</dbReference>
<dbReference type="Proteomes" id="UP000603912">
    <property type="component" value="Unassembled WGS sequence"/>
</dbReference>
<dbReference type="InterPro" id="IPR008333">
    <property type="entry name" value="Cbr1-like_FAD-bd_dom"/>
</dbReference>